<dbReference type="OrthoDB" id="6510177at2759"/>
<feature type="transmembrane region" description="Helical" evidence="9">
    <location>
        <begin position="920"/>
        <end position="941"/>
    </location>
</feature>
<accession>A0A6V7UVD4</accession>
<dbReference type="Proteomes" id="UP000580250">
    <property type="component" value="Unassembled WGS sequence"/>
</dbReference>
<dbReference type="EMBL" id="CAJEWN010000117">
    <property type="protein sequence ID" value="CAD2166443.1"/>
    <property type="molecule type" value="Genomic_DNA"/>
</dbReference>
<comment type="subcellular location">
    <subcellularLocation>
        <location evidence="1">Cell membrane</location>
        <topology evidence="1">Multi-pass membrane protein</topology>
    </subcellularLocation>
</comment>
<evidence type="ECO:0000256" key="9">
    <source>
        <dbReference type="SAM" id="Phobius"/>
    </source>
</evidence>
<evidence type="ECO:0000256" key="3">
    <source>
        <dbReference type="ARBA" id="ARBA00022475"/>
    </source>
</evidence>
<feature type="transmembrane region" description="Helical" evidence="9">
    <location>
        <begin position="549"/>
        <end position="573"/>
    </location>
</feature>
<feature type="transmembrane region" description="Helical" evidence="9">
    <location>
        <begin position="461"/>
        <end position="483"/>
    </location>
</feature>
<dbReference type="GO" id="GO:0018996">
    <property type="term" value="P:molting cycle, collagen and cuticulin-based cuticle"/>
    <property type="evidence" value="ECO:0007669"/>
    <property type="project" value="TreeGrafter"/>
</dbReference>
<feature type="transmembrane region" description="Helical" evidence="9">
    <location>
        <begin position="432"/>
        <end position="455"/>
    </location>
</feature>
<evidence type="ECO:0000256" key="6">
    <source>
        <dbReference type="ARBA" id="ARBA00023136"/>
    </source>
</evidence>
<keyword evidence="4 9" id="KW-0812">Transmembrane</keyword>
<organism evidence="11 12">
    <name type="scientific">Meloidogyne enterolobii</name>
    <name type="common">Root-knot nematode worm</name>
    <name type="synonym">Meloidogyne mayaguensis</name>
    <dbReference type="NCBI Taxonomy" id="390850"/>
    <lineage>
        <taxon>Eukaryota</taxon>
        <taxon>Metazoa</taxon>
        <taxon>Ecdysozoa</taxon>
        <taxon>Nematoda</taxon>
        <taxon>Chromadorea</taxon>
        <taxon>Rhabditida</taxon>
        <taxon>Tylenchina</taxon>
        <taxon>Tylenchomorpha</taxon>
        <taxon>Tylenchoidea</taxon>
        <taxon>Meloidogynidae</taxon>
        <taxon>Meloidogyninae</taxon>
        <taxon>Meloidogyne</taxon>
    </lineage>
</organism>
<proteinExistence type="inferred from homology"/>
<dbReference type="InterPro" id="IPR000731">
    <property type="entry name" value="SSD"/>
</dbReference>
<evidence type="ECO:0000256" key="2">
    <source>
        <dbReference type="ARBA" id="ARBA00005585"/>
    </source>
</evidence>
<feature type="compositionally biased region" description="Basic and acidic residues" evidence="8">
    <location>
        <begin position="1123"/>
        <end position="1154"/>
    </location>
</feature>
<dbReference type="SUPFAM" id="SSF82866">
    <property type="entry name" value="Multidrug efflux transporter AcrB transmembrane domain"/>
    <property type="match status" value="2"/>
</dbReference>
<dbReference type="Gene3D" id="1.20.1640.10">
    <property type="entry name" value="Multidrug efflux transporter AcrB transmembrane domain"/>
    <property type="match status" value="2"/>
</dbReference>
<evidence type="ECO:0000256" key="4">
    <source>
        <dbReference type="ARBA" id="ARBA00022692"/>
    </source>
</evidence>
<feature type="region of interest" description="Disordered" evidence="8">
    <location>
        <begin position="1104"/>
        <end position="1174"/>
    </location>
</feature>
<protein>
    <recommendedName>
        <fullName evidence="10">SSD domain-containing protein</fullName>
    </recommendedName>
</protein>
<evidence type="ECO:0000313" key="12">
    <source>
        <dbReference type="Proteomes" id="UP000580250"/>
    </source>
</evidence>
<dbReference type="PANTHER" id="PTHR10796">
    <property type="entry name" value="PATCHED-RELATED"/>
    <property type="match status" value="1"/>
</dbReference>
<feature type="transmembrane region" description="Helical" evidence="9">
    <location>
        <begin position="398"/>
        <end position="420"/>
    </location>
</feature>
<feature type="compositionally biased region" description="Pro residues" evidence="8">
    <location>
        <begin position="8"/>
        <end position="18"/>
    </location>
</feature>
<feature type="region of interest" description="Disordered" evidence="8">
    <location>
        <begin position="1070"/>
        <end position="1089"/>
    </location>
</feature>
<dbReference type="FunFam" id="1.20.1640.10:FF:000013">
    <property type="entry name" value="PaTched Related family"/>
    <property type="match status" value="1"/>
</dbReference>
<feature type="transmembrane region" description="Helical" evidence="9">
    <location>
        <begin position="1025"/>
        <end position="1048"/>
    </location>
</feature>
<evidence type="ECO:0000313" key="11">
    <source>
        <dbReference type="EMBL" id="CAD2166443.1"/>
    </source>
</evidence>
<dbReference type="PANTHER" id="PTHR10796:SF97">
    <property type="entry name" value="SSD DOMAIN-CONTAINING PROTEIN"/>
    <property type="match status" value="1"/>
</dbReference>
<sequence length="1174" mass="134129">MTEDLPMDSPPSSLPQTPPSHTGTVPRSGSPIPSDLRHRVPAIFGGHPPSFMEKRRSSIVMGQRSVDLLMEQPGEPMPRFVIFIIRCYRRWGYFIADHSLKAILICVLISLVCLYFVLTTKQENDITGYSPYGARARTEFTRYQEFFSHDGPGITVYIFALAKDGGNMLRERYLNETVEILNLANENVTLQQNGHNRSFAQFCRSFCKINEPVRGFYNGFRLQLESIAMGNKPNSRINLNYPKSQILGQTFTLQQSFFGVERYNYTNEIEDKNNFNLTAALLKVKADEEEEENKNKTNILIKQKESKKNRTERDIENDNILNLENNSTTKITNIKSIKMVVLQFRAEHENGWTSEIVKTYEMAMVNRFEKEYKSERLKLYVLSTTYVEEEMVRAGISMVPYLSVGFLFMVACSVFFVLNRAIYMHQNSPPKIFLAIAICFLPFMSCATALGLMFICGLRFASILCVIPFLVLSIGVDSSYLMNHEWQSVIKHCREQPNRKNLNVGYRVSQVLSEVGPAILISMLTNVFADGIGAITSSPEITLLCVGNLISMIIAFIYQMTCYAGLMSLVGRYEIALEKRERREIQESIRKAISNGSSQIGINNNCELGYGKHQSLNRQQSKFHEHTKHYISKTITFYIKVISKRVVALFVIFIYFVYVGFSIWGITRMNINLTTQKLFAEDSPLLQLDKLRVKYQVPHFMMATVFICAPKNLSNPERLEKMNNFVREMEQLNGTWGRSWGTIGTQYFVRDFITFEKNFGGETDPDELEAMELEKGLNENSDSPQISEMTVDDERSLEIPTGPFKEEDLAVFLRWPEYTQWSGFLKLDNKTGQLERFFFTTGYHGDKLEVWTERGKLLKEWRAVVDKYSQDFDASVFHEDAVFLDLIDNMPSDTWQSVLGTLVCMAFVCFAFLSSMFTVIFASSCVLSICCGILGILSWWSIDLDPIMMAAMIISIGFSVDIPAHVSYHYYQASIRELNATPEMKLVNCLSSVAFPALQAALSTIFCVCSLLFVKLYMAEVFVKTMVLCVVLCNLHGLLFLPAFLIVFDPVVYSCRQRISKSHSKVKQNNRIHNVIPEESGSQESSLKENTLINEKKRKLFNQNGLNKTINNNDKQSTITDRPNLERFHSIELEGEGGDKLKQEENEKEEKVNNTKDNPNINSKSNQKIDDTSH</sequence>
<gene>
    <name evidence="11" type="ORF">MENT_LOCUS17843</name>
</gene>
<evidence type="ECO:0000259" key="10">
    <source>
        <dbReference type="PROSITE" id="PS50156"/>
    </source>
</evidence>
<dbReference type="PROSITE" id="PS50156">
    <property type="entry name" value="SSD"/>
    <property type="match status" value="1"/>
</dbReference>
<feature type="transmembrane region" description="Helical" evidence="9">
    <location>
        <begin position="989"/>
        <end position="1013"/>
    </location>
</feature>
<comment type="caution">
    <text evidence="11">The sequence shown here is derived from an EMBL/GenBank/DDBJ whole genome shotgun (WGS) entry which is preliminary data.</text>
</comment>
<keyword evidence="5 9" id="KW-1133">Transmembrane helix</keyword>
<reference evidence="11 12" key="1">
    <citation type="submission" date="2020-08" db="EMBL/GenBank/DDBJ databases">
        <authorList>
            <person name="Koutsovoulos G."/>
            <person name="Danchin GJ E."/>
        </authorList>
    </citation>
    <scope>NUCLEOTIDE SEQUENCE [LARGE SCALE GENOMIC DNA]</scope>
</reference>
<keyword evidence="3" id="KW-1003">Cell membrane</keyword>
<dbReference type="InterPro" id="IPR003392">
    <property type="entry name" value="PTHD_SSD"/>
</dbReference>
<comment type="similarity">
    <text evidence="2">Belongs to the patched family.</text>
</comment>
<feature type="transmembrane region" description="Helical" evidence="9">
    <location>
        <begin position="646"/>
        <end position="666"/>
    </location>
</feature>
<feature type="transmembrane region" description="Helical" evidence="9">
    <location>
        <begin position="894"/>
        <end position="913"/>
    </location>
</feature>
<dbReference type="GO" id="GO:0006897">
    <property type="term" value="P:endocytosis"/>
    <property type="evidence" value="ECO:0007669"/>
    <property type="project" value="TreeGrafter"/>
</dbReference>
<evidence type="ECO:0000256" key="8">
    <source>
        <dbReference type="SAM" id="MobiDB-lite"/>
    </source>
</evidence>
<feature type="domain" description="SSD" evidence="10">
    <location>
        <begin position="431"/>
        <end position="569"/>
    </location>
</feature>
<feature type="region of interest" description="Disordered" evidence="8">
    <location>
        <begin position="1"/>
        <end position="35"/>
    </location>
</feature>
<dbReference type="GO" id="GO:0005886">
    <property type="term" value="C:plasma membrane"/>
    <property type="evidence" value="ECO:0007669"/>
    <property type="project" value="UniProtKB-SubCell"/>
</dbReference>
<dbReference type="AlphaFoldDB" id="A0A6V7UVD4"/>
<dbReference type="GO" id="GO:0030659">
    <property type="term" value="C:cytoplasmic vesicle membrane"/>
    <property type="evidence" value="ECO:0007669"/>
    <property type="project" value="TreeGrafter"/>
</dbReference>
<feature type="transmembrane region" description="Helical" evidence="9">
    <location>
        <begin position="99"/>
        <end position="118"/>
    </location>
</feature>
<evidence type="ECO:0000256" key="7">
    <source>
        <dbReference type="ARBA" id="ARBA00023180"/>
    </source>
</evidence>
<evidence type="ECO:0000256" key="1">
    <source>
        <dbReference type="ARBA" id="ARBA00004651"/>
    </source>
</evidence>
<name>A0A6V7UVD4_MELEN</name>
<dbReference type="InterPro" id="IPR051697">
    <property type="entry name" value="Patched_domain-protein"/>
</dbReference>
<keyword evidence="6 9" id="KW-0472">Membrane</keyword>
<feature type="compositionally biased region" description="Polar residues" evidence="8">
    <location>
        <begin position="1104"/>
        <end position="1121"/>
    </location>
</feature>
<evidence type="ECO:0000256" key="5">
    <source>
        <dbReference type="ARBA" id="ARBA00022989"/>
    </source>
</evidence>
<keyword evidence="7" id="KW-0325">Glycoprotein</keyword>
<dbReference type="Pfam" id="PF02460">
    <property type="entry name" value="Patched"/>
    <property type="match status" value="1"/>
</dbReference>
<feature type="compositionally biased region" description="Polar residues" evidence="8">
    <location>
        <begin position="1080"/>
        <end position="1089"/>
    </location>
</feature>